<gene>
    <name evidence="2" type="ORF">UM93_11125</name>
</gene>
<keyword evidence="1" id="KW-0472">Membrane</keyword>
<keyword evidence="3" id="KW-1185">Reference proteome</keyword>
<name>A0A0D4C331_9MICC</name>
<reference evidence="2 3" key="1">
    <citation type="journal article" date="2015" name="Genome Announc.">
        <title>Complete Genome Sequencing of Protease-Producing Novel Arthrobacter sp. Strain IHBB 11108 Using PacBio Single-Molecule Real-Time Sequencing Technology.</title>
        <authorList>
            <person name="Kiran S."/>
            <person name="Swarnkar M.K."/>
            <person name="Pal M."/>
            <person name="Thakur R."/>
            <person name="Tewari R."/>
            <person name="Singh A.K."/>
            <person name="Gulati A."/>
        </authorList>
    </citation>
    <scope>NUCLEOTIDE SEQUENCE [LARGE SCALE GENOMIC DNA]</scope>
    <source>
        <strain evidence="2 3">IHBB 11108</strain>
    </source>
</reference>
<dbReference type="PATRIC" id="fig|1618207.4.peg.2254"/>
<accession>A0A0D4C331</accession>
<keyword evidence="1" id="KW-1133">Transmembrane helix</keyword>
<dbReference type="KEGG" id="ari:UM93_11125"/>
<dbReference type="Proteomes" id="UP000061839">
    <property type="component" value="Chromosome"/>
</dbReference>
<feature type="transmembrane region" description="Helical" evidence="1">
    <location>
        <begin position="21"/>
        <end position="49"/>
    </location>
</feature>
<dbReference type="AlphaFoldDB" id="A0A0D4C331"/>
<dbReference type="HOGENOM" id="CLU_1736782_0_0_11"/>
<keyword evidence="1" id="KW-0812">Transmembrane</keyword>
<proteinExistence type="predicted"/>
<feature type="transmembrane region" description="Helical" evidence="1">
    <location>
        <begin position="69"/>
        <end position="90"/>
    </location>
</feature>
<protein>
    <submittedName>
        <fullName evidence="2">Uncharacterized protein</fullName>
    </submittedName>
</protein>
<evidence type="ECO:0000256" key="1">
    <source>
        <dbReference type="SAM" id="Phobius"/>
    </source>
</evidence>
<dbReference type="EMBL" id="CP011005">
    <property type="protein sequence ID" value="AJT43062.1"/>
    <property type="molecule type" value="Genomic_DNA"/>
</dbReference>
<feature type="transmembrane region" description="Helical" evidence="1">
    <location>
        <begin position="102"/>
        <end position="135"/>
    </location>
</feature>
<evidence type="ECO:0000313" key="3">
    <source>
        <dbReference type="Proteomes" id="UP000061839"/>
    </source>
</evidence>
<evidence type="ECO:0000313" key="2">
    <source>
        <dbReference type="EMBL" id="AJT43062.1"/>
    </source>
</evidence>
<sequence length="152" mass="16202">MPKGGFSGIFNVAGLPNLLKWSYILWLITAGVWLLTTVIGFIFSLTLLGRGDDTFLGVSYSNGYWRGEGIKGIIFSIIALVVIAAIVVCAMKLKEGLQWPRLALSIIAAVSIILAIFGGGGVGLIGIVATVLMWLPESTAWLNSRRAAPPVQ</sequence>
<organism evidence="2 3">
    <name type="scientific">Psychromicrobium lacuslunae</name>
    <dbReference type="NCBI Taxonomy" id="1618207"/>
    <lineage>
        <taxon>Bacteria</taxon>
        <taxon>Bacillati</taxon>
        <taxon>Actinomycetota</taxon>
        <taxon>Actinomycetes</taxon>
        <taxon>Micrococcales</taxon>
        <taxon>Micrococcaceae</taxon>
        <taxon>Psychromicrobium</taxon>
    </lineage>
</organism>